<evidence type="ECO:0000256" key="8">
    <source>
        <dbReference type="RuleBase" id="RU366017"/>
    </source>
</evidence>
<dbReference type="AlphaFoldDB" id="A0AAD9MP31"/>
<evidence type="ECO:0000256" key="4">
    <source>
        <dbReference type="ARBA" id="ARBA00022679"/>
    </source>
</evidence>
<sequence>MIMNRNNRCMVLFLCALLIVITWLVVIMDPRSLLSSSTDIRNMAYNLSTRWNLPKNLSDLNEKLNPDPFIETETSSFSYPEPVDPDNWQTVVPDKIFVYSAHLDSWNFVESIIHVLGTILHTELTNPNRIRLFCKIWTFREDTQIPNVYISEITEVNDLLKTWADMYWSSHLSRILFYGYFMAYFRYRDVEYVCRFNMASDNLSNSVVQIVTDYKEEPNNAMKLHSNFKTGLNLNFTVCLERPLFGNIPSRWFVEWIEANVIFGAEKIIIHNKSLPEYLDPYVNYYKSIGLLEVIPWHLQLLSINKTVTLTHMDLQMTMIYDCFYRLQKYSRYIVYIDIDELIVPRSPSDRTWSDMIRHLNCSLCSHSYGARQMLFNLCHSSRNNTTLITMDARDRNTEISKYSSRSKYIANTFCIRSLSIHFAYGGVENSSTCVMPIEIGGLHHYKGIKISRTTQDDTMIKYRTELQRRFQITEENVIAHLWKQHL</sequence>
<comment type="caution">
    <text evidence="9">The sequence shown here is derived from an EMBL/GenBank/DDBJ whole genome shotgun (WGS) entry which is preliminary data.</text>
</comment>
<gene>
    <name evidence="9" type="ORF">LSH36_1226g00027</name>
</gene>
<name>A0AAD9MP31_9ANNE</name>
<accession>A0AAD9MP31</accession>
<keyword evidence="4 8" id="KW-0808">Transferase</keyword>
<dbReference type="InterPro" id="IPR008166">
    <property type="entry name" value="Glyco_transf_92"/>
</dbReference>
<evidence type="ECO:0000256" key="5">
    <source>
        <dbReference type="ARBA" id="ARBA00022692"/>
    </source>
</evidence>
<keyword evidence="7" id="KW-0472">Membrane</keyword>
<keyword evidence="3 8" id="KW-0328">Glycosyltransferase</keyword>
<keyword evidence="10" id="KW-1185">Reference proteome</keyword>
<evidence type="ECO:0000256" key="7">
    <source>
        <dbReference type="ARBA" id="ARBA00023136"/>
    </source>
</evidence>
<evidence type="ECO:0000313" key="9">
    <source>
        <dbReference type="EMBL" id="KAK2140857.1"/>
    </source>
</evidence>
<reference evidence="9" key="1">
    <citation type="journal article" date="2023" name="Mol. Biol. Evol.">
        <title>Third-Generation Sequencing Reveals the Adaptive Role of the Epigenome in Three Deep-Sea Polychaetes.</title>
        <authorList>
            <person name="Perez M."/>
            <person name="Aroh O."/>
            <person name="Sun Y."/>
            <person name="Lan Y."/>
            <person name="Juniper S.K."/>
            <person name="Young C.R."/>
            <person name="Angers B."/>
            <person name="Qian P.Y."/>
        </authorList>
    </citation>
    <scope>NUCLEOTIDE SEQUENCE</scope>
    <source>
        <strain evidence="9">P08H-3</strain>
    </source>
</reference>
<evidence type="ECO:0000256" key="6">
    <source>
        <dbReference type="ARBA" id="ARBA00022989"/>
    </source>
</evidence>
<comment type="similarity">
    <text evidence="2 8">Belongs to the glycosyltransferase 92 family.</text>
</comment>
<evidence type="ECO:0000313" key="10">
    <source>
        <dbReference type="Proteomes" id="UP001208570"/>
    </source>
</evidence>
<protein>
    <recommendedName>
        <fullName evidence="8">Glycosyltransferase family 92 protein</fullName>
        <ecNumber evidence="8">2.4.1.-</ecNumber>
    </recommendedName>
</protein>
<dbReference type="GO" id="GO:0016757">
    <property type="term" value="F:glycosyltransferase activity"/>
    <property type="evidence" value="ECO:0007669"/>
    <property type="project" value="UniProtKB-UniRule"/>
</dbReference>
<keyword evidence="5" id="KW-0812">Transmembrane</keyword>
<dbReference type="Proteomes" id="UP001208570">
    <property type="component" value="Unassembled WGS sequence"/>
</dbReference>
<dbReference type="GO" id="GO:0005737">
    <property type="term" value="C:cytoplasm"/>
    <property type="evidence" value="ECO:0007669"/>
    <property type="project" value="TreeGrafter"/>
</dbReference>
<evidence type="ECO:0000256" key="2">
    <source>
        <dbReference type="ARBA" id="ARBA00007647"/>
    </source>
</evidence>
<evidence type="ECO:0000256" key="3">
    <source>
        <dbReference type="ARBA" id="ARBA00022676"/>
    </source>
</evidence>
<dbReference type="Pfam" id="PF01697">
    <property type="entry name" value="Glyco_transf_92"/>
    <property type="match status" value="1"/>
</dbReference>
<dbReference type="GO" id="GO:0016020">
    <property type="term" value="C:membrane"/>
    <property type="evidence" value="ECO:0007669"/>
    <property type="project" value="UniProtKB-SubCell"/>
</dbReference>
<dbReference type="PANTHER" id="PTHR21461">
    <property type="entry name" value="GLYCOSYLTRANSFERASE FAMILY 92 PROTEIN"/>
    <property type="match status" value="1"/>
</dbReference>
<comment type="subcellular location">
    <subcellularLocation>
        <location evidence="1">Membrane</location>
        <topology evidence="1">Single-pass membrane protein</topology>
    </subcellularLocation>
</comment>
<organism evidence="9 10">
    <name type="scientific">Paralvinella palmiformis</name>
    <dbReference type="NCBI Taxonomy" id="53620"/>
    <lineage>
        <taxon>Eukaryota</taxon>
        <taxon>Metazoa</taxon>
        <taxon>Spiralia</taxon>
        <taxon>Lophotrochozoa</taxon>
        <taxon>Annelida</taxon>
        <taxon>Polychaeta</taxon>
        <taxon>Sedentaria</taxon>
        <taxon>Canalipalpata</taxon>
        <taxon>Terebellida</taxon>
        <taxon>Terebelliformia</taxon>
        <taxon>Alvinellidae</taxon>
        <taxon>Paralvinella</taxon>
    </lineage>
</organism>
<proteinExistence type="inferred from homology"/>
<dbReference type="EMBL" id="JAODUP010001226">
    <property type="protein sequence ID" value="KAK2140857.1"/>
    <property type="molecule type" value="Genomic_DNA"/>
</dbReference>
<dbReference type="EC" id="2.4.1.-" evidence="8"/>
<dbReference type="PANTHER" id="PTHR21461:SF69">
    <property type="entry name" value="GLYCOSYLTRANSFERASE FAMILY 92 PROTEIN"/>
    <property type="match status" value="1"/>
</dbReference>
<keyword evidence="6" id="KW-1133">Transmembrane helix</keyword>
<evidence type="ECO:0000256" key="1">
    <source>
        <dbReference type="ARBA" id="ARBA00004167"/>
    </source>
</evidence>